<accession>A0A0V0QCL6</accession>
<organism evidence="2 3">
    <name type="scientific">Pseudocohnilembus persalinus</name>
    <name type="common">Ciliate</name>
    <dbReference type="NCBI Taxonomy" id="266149"/>
    <lineage>
        <taxon>Eukaryota</taxon>
        <taxon>Sar</taxon>
        <taxon>Alveolata</taxon>
        <taxon>Ciliophora</taxon>
        <taxon>Intramacronucleata</taxon>
        <taxon>Oligohymenophorea</taxon>
        <taxon>Scuticociliatia</taxon>
        <taxon>Philasterida</taxon>
        <taxon>Pseudocohnilembidae</taxon>
        <taxon>Pseudocohnilembus</taxon>
    </lineage>
</organism>
<feature type="coiled-coil region" evidence="1">
    <location>
        <begin position="188"/>
        <end position="244"/>
    </location>
</feature>
<protein>
    <submittedName>
        <fullName evidence="2">Uncharacterized protein</fullName>
    </submittedName>
</protein>
<gene>
    <name evidence="2" type="ORF">PPERSA_00133</name>
</gene>
<proteinExistence type="predicted"/>
<dbReference type="InParanoid" id="A0A0V0QCL6"/>
<reference evidence="2 3" key="1">
    <citation type="journal article" date="2015" name="Sci. Rep.">
        <title>Genome of the facultative scuticociliatosis pathogen Pseudocohnilembus persalinus provides insight into its virulence through horizontal gene transfer.</title>
        <authorList>
            <person name="Xiong J."/>
            <person name="Wang G."/>
            <person name="Cheng J."/>
            <person name="Tian M."/>
            <person name="Pan X."/>
            <person name="Warren A."/>
            <person name="Jiang C."/>
            <person name="Yuan D."/>
            <person name="Miao W."/>
        </authorList>
    </citation>
    <scope>NUCLEOTIDE SEQUENCE [LARGE SCALE GENOMIC DNA]</scope>
    <source>
        <strain evidence="2">36N120E</strain>
    </source>
</reference>
<keyword evidence="3" id="KW-1185">Reference proteome</keyword>
<evidence type="ECO:0000256" key="1">
    <source>
        <dbReference type="SAM" id="Coils"/>
    </source>
</evidence>
<dbReference type="EMBL" id="LDAU01000201">
    <property type="protein sequence ID" value="KRW99966.1"/>
    <property type="molecule type" value="Genomic_DNA"/>
</dbReference>
<dbReference type="AlphaFoldDB" id="A0A0V0QCL6"/>
<evidence type="ECO:0000313" key="3">
    <source>
        <dbReference type="Proteomes" id="UP000054937"/>
    </source>
</evidence>
<comment type="caution">
    <text evidence="2">The sequence shown here is derived from an EMBL/GenBank/DDBJ whole genome shotgun (WGS) entry which is preliminary data.</text>
</comment>
<sequence length="456" mass="54531">MQQLQNTNNQPMNCKICGHFQKQFIFFKFSEKIGEILQCMSCNLEDPQNDKKIIIDQILKFPSSKIQNFPPLKNQKNCKQIQKIMENFTKDKIKQFKEYVNTQINNYYQKINQDITQVILQSKKDVLQQFENIMEFTDVSEFYDISPVKEMIQKYQNNDIDLEQLFEQQLKMKKSFEDEKKFNMAINQERVQNEVQNLIQNLKVQLDEKIGIFKERIVINTEAIKKYKQEIQDAQQELLQQNRGNQQQIQFFKSNHYDNQKQQIEIKNNSRRIQIDNKTSGQHLSNKVKRSLAELTNISALLLIQPYIRVFKYLLGEGLEKNRTYHFKMKINFHQAKEQQLAFALLGSSDKDNDWTSQNFIVINDFYGECQAINEYREIKEGQSFDDFWEDDVSILNVVFNYQEKLFEVYDDQRKEYVKNVINQNKINGDKVMLGIFFYQYNESKIDLSIVDIQQY</sequence>
<keyword evidence="1" id="KW-0175">Coiled coil</keyword>
<dbReference type="Proteomes" id="UP000054937">
    <property type="component" value="Unassembled WGS sequence"/>
</dbReference>
<evidence type="ECO:0000313" key="2">
    <source>
        <dbReference type="EMBL" id="KRW99966.1"/>
    </source>
</evidence>
<name>A0A0V0QCL6_PSEPJ</name>